<proteinExistence type="predicted"/>
<dbReference type="Proteomes" id="UP000198885">
    <property type="component" value="Unassembled WGS sequence"/>
</dbReference>
<organism evidence="1 2">
    <name type="scientific">Tranquillimonas rosea</name>
    <dbReference type="NCBI Taxonomy" id="641238"/>
    <lineage>
        <taxon>Bacteria</taxon>
        <taxon>Pseudomonadati</taxon>
        <taxon>Pseudomonadota</taxon>
        <taxon>Alphaproteobacteria</taxon>
        <taxon>Rhodobacterales</taxon>
        <taxon>Roseobacteraceae</taxon>
        <taxon>Tranquillimonas</taxon>
    </lineage>
</organism>
<dbReference type="AlphaFoldDB" id="A0A1H9PIM7"/>
<name>A0A1H9PIM7_9RHOB</name>
<dbReference type="Pfam" id="PF10117">
    <property type="entry name" value="McrBC"/>
    <property type="match status" value="1"/>
</dbReference>
<reference evidence="1 2" key="1">
    <citation type="submission" date="2016-10" db="EMBL/GenBank/DDBJ databases">
        <authorList>
            <person name="de Groot N.N."/>
        </authorList>
    </citation>
    <scope>NUCLEOTIDE SEQUENCE [LARGE SCALE GENOMIC DNA]</scope>
    <source>
        <strain evidence="1 2">DSM 23042</strain>
    </source>
</reference>
<dbReference type="RefSeq" id="WP_092687034.1">
    <property type="nucleotide sequence ID" value="NZ_FOGU01000001.1"/>
</dbReference>
<dbReference type="EMBL" id="FOGU01000001">
    <property type="protein sequence ID" value="SER47699.1"/>
    <property type="molecule type" value="Genomic_DNA"/>
</dbReference>
<gene>
    <name evidence="1" type="ORF">SAMN04490244_101188</name>
</gene>
<keyword evidence="2" id="KW-1185">Reference proteome</keyword>
<dbReference type="PANTHER" id="PTHR38733">
    <property type="entry name" value="PROTEIN MCRC"/>
    <property type="match status" value="1"/>
</dbReference>
<evidence type="ECO:0000313" key="2">
    <source>
        <dbReference type="Proteomes" id="UP000198885"/>
    </source>
</evidence>
<protein>
    <submittedName>
        <fullName evidence="1">5-methylcytosine-specific restriction enzyme subunit McrC</fullName>
    </submittedName>
</protein>
<dbReference type="InterPro" id="IPR019292">
    <property type="entry name" value="McrC"/>
</dbReference>
<dbReference type="PANTHER" id="PTHR38733:SF1">
    <property type="entry name" value="TYPE IV METHYL-DIRECTED RESTRICTION ENZYME ECOKMCRBC"/>
    <property type="match status" value="1"/>
</dbReference>
<dbReference type="STRING" id="641238.SAMN04490244_101188"/>
<dbReference type="OrthoDB" id="307209at2"/>
<evidence type="ECO:0000313" key="1">
    <source>
        <dbReference type="EMBL" id="SER47699.1"/>
    </source>
</evidence>
<accession>A0A1H9PIM7</accession>
<sequence>MTRAVYSMTEWDALEIGRGGVPVAVADALAATARRQARHLRLGPDDVLVRGHGALKSGQVCGIVSVPGTTVEILPKIALDATDGRSTLIRMLAVAEDVRLSGAELAETSNEQHDLLEVVLRLFARRVLAALKGGVPRAYVAHREDLALLRGALDVTRQLTRHAARPDRVACRFDELSPDIPLNMIIAAAIRTGCKNARTNVTQRLFDEALVHYEEVTVSRQPLALRAHLDRSTAHWREVLALARLLLRSSHQGTHAGAGRGFALLFPMHELFESFVARLARSVFGMQARVQDSRHWVTSCNRFRLIPDLVIELPEQTVILDTKWKTLDPAHHRLNIAPADAYQMLAYGHAYRRQGRDLRLVLAYPARPGEGGAKASWNVQGSEMPLDIVALEVADRASVISGLRNLHAIRESICSA</sequence>